<feature type="binding site" evidence="1">
    <location>
        <position position="175"/>
    </location>
    <ligand>
        <name>Zn(2+)</name>
        <dbReference type="ChEBI" id="CHEBI:29105"/>
    </ligand>
</feature>
<reference evidence="3" key="1">
    <citation type="submission" date="2016-03" db="EMBL/GenBank/DDBJ databases">
        <authorList>
            <person name="Johnson T.J."/>
            <person name="Youmans B."/>
            <person name="Case K."/>
            <person name="Noll S."/>
        </authorList>
    </citation>
    <scope>NUCLEOTIDE SEQUENCE [LARGE SCALE GENOMIC DNA]</scope>
    <source>
        <strain evidence="3">UMNLAv8</strain>
    </source>
</reference>
<dbReference type="PANTHER" id="PTHR30037:SF4">
    <property type="entry name" value="DNA-3-METHYLADENINE GLYCOSYLASE I"/>
    <property type="match status" value="1"/>
</dbReference>
<dbReference type="GO" id="GO:0008725">
    <property type="term" value="F:DNA-3-methyladenine glycosylase activity"/>
    <property type="evidence" value="ECO:0007669"/>
    <property type="project" value="InterPro"/>
</dbReference>
<dbReference type="PANTHER" id="PTHR30037">
    <property type="entry name" value="DNA-3-METHYLADENINE GLYCOSYLASE 1"/>
    <property type="match status" value="1"/>
</dbReference>
<evidence type="ECO:0000256" key="1">
    <source>
        <dbReference type="PIRSR" id="PIRSR605019-1"/>
    </source>
</evidence>
<name>A0A179CQL3_9LACO</name>
<protein>
    <recommendedName>
        <fullName evidence="4">DNA-3-methyladenine glycosylase I</fullName>
    </recommendedName>
</protein>
<dbReference type="RefSeq" id="WP_064208196.1">
    <property type="nucleotide sequence ID" value="NZ_LVKC01000025.1"/>
</dbReference>
<keyword evidence="1" id="KW-0479">Metal-binding</keyword>
<comment type="caution">
    <text evidence="2">The sequence shown here is derived from an EMBL/GenBank/DDBJ whole genome shotgun (WGS) entry which is preliminary data.</text>
</comment>
<feature type="binding site" evidence="1">
    <location>
        <position position="17"/>
    </location>
    <ligand>
        <name>Zn(2+)</name>
        <dbReference type="ChEBI" id="CHEBI:29105"/>
    </ligand>
</feature>
<dbReference type="EMBL" id="LVKI01000022">
    <property type="protein sequence ID" value="OAQ07800.1"/>
    <property type="molecule type" value="Genomic_DNA"/>
</dbReference>
<feature type="binding site" evidence="1">
    <location>
        <position position="3"/>
    </location>
    <ligand>
        <name>Zn(2+)</name>
        <dbReference type="ChEBI" id="CHEBI:29105"/>
    </ligand>
</feature>
<dbReference type="InterPro" id="IPR052891">
    <property type="entry name" value="DNA-3mA_glycosylase"/>
</dbReference>
<dbReference type="GO" id="GO:0006284">
    <property type="term" value="P:base-excision repair"/>
    <property type="evidence" value="ECO:0007669"/>
    <property type="project" value="InterPro"/>
</dbReference>
<dbReference type="Proteomes" id="UP000078520">
    <property type="component" value="Unassembled WGS sequence"/>
</dbReference>
<feature type="binding site" evidence="1">
    <location>
        <position position="179"/>
    </location>
    <ligand>
        <name>Zn(2+)</name>
        <dbReference type="ChEBI" id="CHEBI:29105"/>
    </ligand>
</feature>
<dbReference type="InterPro" id="IPR005019">
    <property type="entry name" value="Adenine_glyco"/>
</dbReference>
<dbReference type="Pfam" id="PF03352">
    <property type="entry name" value="Adenine_glyco"/>
    <property type="match status" value="1"/>
</dbReference>
<accession>A0A179CQL3</accession>
<evidence type="ECO:0000313" key="2">
    <source>
        <dbReference type="EMBL" id="OAQ07800.1"/>
    </source>
</evidence>
<sequence length="182" mass="21488">MRCSWAENGKQSMIDFHDHEWGKPQHDERRLFELLSLMTFQAGLQWQLILDRRSVLKRVFNDFDVPSVAAMTEREIEEMVQVEYMIANRRKIRAVIQNARVLDQLHEKGILLNQIIWGLTENQVVDHRWQCAEQIPSQNSLSVQLAHQMKNYGFTFIGPKNMYAYLETVGVINDHLTSCEWR</sequence>
<evidence type="ECO:0000313" key="3">
    <source>
        <dbReference type="Proteomes" id="UP000078520"/>
    </source>
</evidence>
<dbReference type="AlphaFoldDB" id="A0A179CQL3"/>
<evidence type="ECO:0008006" key="4">
    <source>
        <dbReference type="Google" id="ProtNLM"/>
    </source>
</evidence>
<dbReference type="InterPro" id="IPR011257">
    <property type="entry name" value="DNA_glycosylase"/>
</dbReference>
<keyword evidence="1" id="KW-0862">Zinc</keyword>
<dbReference type="OrthoDB" id="9807664at2"/>
<dbReference type="SUPFAM" id="SSF48150">
    <property type="entry name" value="DNA-glycosylase"/>
    <property type="match status" value="1"/>
</dbReference>
<organism evidence="2 3">
    <name type="scientific">Ligilactobacillus aviarius</name>
    <dbReference type="NCBI Taxonomy" id="1606"/>
    <lineage>
        <taxon>Bacteria</taxon>
        <taxon>Bacillati</taxon>
        <taxon>Bacillota</taxon>
        <taxon>Bacilli</taxon>
        <taxon>Lactobacillales</taxon>
        <taxon>Lactobacillaceae</taxon>
        <taxon>Ligilactobacillus</taxon>
    </lineage>
</organism>
<dbReference type="Gene3D" id="1.10.340.30">
    <property type="entry name" value="Hypothetical protein, domain 2"/>
    <property type="match status" value="1"/>
</dbReference>
<gene>
    <name evidence="2" type="ORF">A3O14_05490</name>
</gene>
<dbReference type="GO" id="GO:0046872">
    <property type="term" value="F:metal ion binding"/>
    <property type="evidence" value="ECO:0007669"/>
    <property type="project" value="UniProtKB-KW"/>
</dbReference>
<proteinExistence type="predicted"/>